<sequence length="219" mass="24890">MLGSKSFFTTQFYELIKLIHNSIAFGINPIWRFSFSLVFLSGVAVIMAEPFTIQISKDLIKKLSDEDNKLKRRSKKPKPKIPKETHTSQANTQQKPVAEGWPLPASPLFVPLPPQKAAVAELDSIRSALQESEKVLERLQKKEGNMLEEVTLRAKDLHEKEFKLPEHKPIQCLEEIDACTKCYKENEKNPLKCAIVVQKFEDCARRARQLMNSAGKGSK</sequence>
<keyword evidence="4" id="KW-1185">Reference proteome</keyword>
<accession>A0A328CZV8</accession>
<evidence type="ECO:0000256" key="2">
    <source>
        <dbReference type="SAM" id="MobiDB-lite"/>
    </source>
</evidence>
<dbReference type="EMBL" id="NQVE01000215">
    <property type="protein sequence ID" value="RAL37948.1"/>
    <property type="molecule type" value="Genomic_DNA"/>
</dbReference>
<protein>
    <submittedName>
        <fullName evidence="3">Uncharacterized protein</fullName>
    </submittedName>
</protein>
<proteinExistence type="predicted"/>
<keyword evidence="1" id="KW-0175">Coiled coil</keyword>
<feature type="coiled-coil region" evidence="1">
    <location>
        <begin position="122"/>
        <end position="149"/>
    </location>
</feature>
<dbReference type="AlphaFoldDB" id="A0A328CZV8"/>
<comment type="caution">
    <text evidence="3">The sequence shown here is derived from an EMBL/GenBank/DDBJ whole genome shotgun (WGS) entry which is preliminary data.</text>
</comment>
<dbReference type="PANTHER" id="PTHR47587:SF2">
    <property type="entry name" value="OS05G0103500 PROTEIN"/>
    <property type="match status" value="1"/>
</dbReference>
<evidence type="ECO:0000256" key="1">
    <source>
        <dbReference type="SAM" id="Coils"/>
    </source>
</evidence>
<dbReference type="Proteomes" id="UP000249390">
    <property type="component" value="Unassembled WGS sequence"/>
</dbReference>
<name>A0A328CZV8_9ASTE</name>
<feature type="region of interest" description="Disordered" evidence="2">
    <location>
        <begin position="68"/>
        <end position="97"/>
    </location>
</feature>
<feature type="compositionally biased region" description="Basic residues" evidence="2">
    <location>
        <begin position="70"/>
        <end position="80"/>
    </location>
</feature>
<reference evidence="3 4" key="1">
    <citation type="submission" date="2018-06" db="EMBL/GenBank/DDBJ databases">
        <title>The Genome of Cuscuta australis (Dodder) Provides Insight into the Evolution of Plant Parasitism.</title>
        <authorList>
            <person name="Liu H."/>
        </authorList>
    </citation>
    <scope>NUCLEOTIDE SEQUENCE [LARGE SCALE GENOMIC DNA]</scope>
    <source>
        <strain evidence="4">cv. Yunnan</strain>
        <tissue evidence="3">Vines</tissue>
    </source>
</reference>
<evidence type="ECO:0000313" key="4">
    <source>
        <dbReference type="Proteomes" id="UP000249390"/>
    </source>
</evidence>
<dbReference type="PANTHER" id="PTHR47587">
    <property type="entry name" value="OS05G0103500 PROTEIN"/>
    <property type="match status" value="1"/>
</dbReference>
<evidence type="ECO:0000313" key="3">
    <source>
        <dbReference type="EMBL" id="RAL37948.1"/>
    </source>
</evidence>
<gene>
    <name evidence="3" type="ORF">DM860_000642</name>
</gene>
<organism evidence="3 4">
    <name type="scientific">Cuscuta australis</name>
    <dbReference type="NCBI Taxonomy" id="267555"/>
    <lineage>
        <taxon>Eukaryota</taxon>
        <taxon>Viridiplantae</taxon>
        <taxon>Streptophyta</taxon>
        <taxon>Embryophyta</taxon>
        <taxon>Tracheophyta</taxon>
        <taxon>Spermatophyta</taxon>
        <taxon>Magnoliopsida</taxon>
        <taxon>eudicotyledons</taxon>
        <taxon>Gunneridae</taxon>
        <taxon>Pentapetalae</taxon>
        <taxon>asterids</taxon>
        <taxon>lamiids</taxon>
        <taxon>Solanales</taxon>
        <taxon>Convolvulaceae</taxon>
        <taxon>Cuscuteae</taxon>
        <taxon>Cuscuta</taxon>
        <taxon>Cuscuta subgen. Grammica</taxon>
        <taxon>Cuscuta sect. Cleistogrammica</taxon>
    </lineage>
</organism>